<organism evidence="3 4">
    <name type="scientific">Candidatus Clostridium eludens</name>
    <dbReference type="NCBI Taxonomy" id="3381663"/>
    <lineage>
        <taxon>Bacteria</taxon>
        <taxon>Bacillati</taxon>
        <taxon>Bacillota</taxon>
        <taxon>Clostridia</taxon>
        <taxon>Eubacteriales</taxon>
        <taxon>Clostridiaceae</taxon>
        <taxon>Clostridium</taxon>
    </lineage>
</organism>
<evidence type="ECO:0000313" key="4">
    <source>
        <dbReference type="Proteomes" id="UP001623660"/>
    </source>
</evidence>
<dbReference type="NCBIfam" id="NF040570">
    <property type="entry name" value="guided_TnpB"/>
    <property type="match status" value="1"/>
</dbReference>
<dbReference type="EMBL" id="JBJHZX010000124">
    <property type="protein sequence ID" value="MFL0198873.1"/>
    <property type="molecule type" value="Genomic_DNA"/>
</dbReference>
<dbReference type="Proteomes" id="UP001623660">
    <property type="component" value="Unassembled WGS sequence"/>
</dbReference>
<sequence length="167" mass="19211">MDGKELIHYRQKIQARRTALLKNSKLAEKNKGKAGHGRTKRIEGVTRMSEKVKNFRDTLNHKYSRYVVDFAIKHDCGCIQVEDLSGYDKNAIETLLKNWSYYDLQQKIKYKAEEHGIEISFVNPKYTSLRCSSCGNIHKGNKDCKNNQAKFECAICGHEENAVILVI</sequence>
<keyword evidence="3" id="KW-0540">Nuclease</keyword>
<feature type="domain" description="Cas12f1-like TNB" evidence="2">
    <location>
        <begin position="101"/>
        <end position="162"/>
    </location>
</feature>
<dbReference type="RefSeq" id="WP_406794986.1">
    <property type="nucleotide sequence ID" value="NZ_JBJHZX010000124.1"/>
</dbReference>
<dbReference type="GO" id="GO:0004519">
    <property type="term" value="F:endonuclease activity"/>
    <property type="evidence" value="ECO:0007669"/>
    <property type="project" value="UniProtKB-KW"/>
</dbReference>
<name>A0ABW8STI1_9CLOT</name>
<dbReference type="NCBIfam" id="TIGR01766">
    <property type="entry name" value="IS200/IS605 family accessory protein TnpB-like domain"/>
    <property type="match status" value="1"/>
</dbReference>
<proteinExistence type="predicted"/>
<keyword evidence="4" id="KW-1185">Reference proteome</keyword>
<dbReference type="Pfam" id="PF07282">
    <property type="entry name" value="Cas12f1-like_TNB"/>
    <property type="match status" value="1"/>
</dbReference>
<gene>
    <name evidence="3" type="ORF">ACJDU8_25475</name>
</gene>
<reference evidence="3 4" key="1">
    <citation type="submission" date="2024-11" db="EMBL/GenBank/DDBJ databases">
        <authorList>
            <person name="Heng Y.C."/>
            <person name="Lim A.C.H."/>
            <person name="Lee J.K.Y."/>
            <person name="Kittelmann S."/>
        </authorList>
    </citation>
    <scope>NUCLEOTIDE SEQUENCE [LARGE SCALE GENOMIC DNA]</scope>
    <source>
        <strain evidence="3 4">WILCCON 0269</strain>
    </source>
</reference>
<accession>A0ABW8STI1</accession>
<comment type="caution">
    <text evidence="3">The sequence shown here is derived from an EMBL/GenBank/DDBJ whole genome shotgun (WGS) entry which is preliminary data.</text>
</comment>
<evidence type="ECO:0000256" key="1">
    <source>
        <dbReference type="ARBA" id="ARBA00023125"/>
    </source>
</evidence>
<keyword evidence="3" id="KW-0378">Hydrolase</keyword>
<evidence type="ECO:0000259" key="2">
    <source>
        <dbReference type="Pfam" id="PF07282"/>
    </source>
</evidence>
<keyword evidence="1" id="KW-0238">DNA-binding</keyword>
<keyword evidence="3" id="KW-0255">Endonuclease</keyword>
<evidence type="ECO:0000313" key="3">
    <source>
        <dbReference type="EMBL" id="MFL0198873.1"/>
    </source>
</evidence>
<protein>
    <submittedName>
        <fullName evidence="3">RNA-guided endonuclease TnpB family protein</fullName>
    </submittedName>
</protein>
<dbReference type="InterPro" id="IPR010095">
    <property type="entry name" value="Cas12f1-like_TNB"/>
</dbReference>